<dbReference type="EMBL" id="CABITT030000008">
    <property type="protein sequence ID" value="VVB16012.1"/>
    <property type="molecule type" value="Genomic_DNA"/>
</dbReference>
<comment type="caution">
    <text evidence="1">The sequence shown here is derived from an EMBL/GenBank/DDBJ whole genome shotgun (WGS) entry which is preliminary data.</text>
</comment>
<evidence type="ECO:0000313" key="1">
    <source>
        <dbReference type="EMBL" id="VVB16012.1"/>
    </source>
</evidence>
<reference evidence="1" key="1">
    <citation type="submission" date="2019-07" db="EMBL/GenBank/DDBJ databases">
        <authorList>
            <person name="Dittberner H."/>
        </authorList>
    </citation>
    <scope>NUCLEOTIDE SEQUENCE [LARGE SCALE GENOMIC DNA]</scope>
</reference>
<protein>
    <submittedName>
        <fullName evidence="1">Uncharacterized protein</fullName>
    </submittedName>
</protein>
<dbReference type="Proteomes" id="UP000489600">
    <property type="component" value="Unassembled WGS sequence"/>
</dbReference>
<organism evidence="1 2">
    <name type="scientific">Arabis nemorensis</name>
    <dbReference type="NCBI Taxonomy" id="586526"/>
    <lineage>
        <taxon>Eukaryota</taxon>
        <taxon>Viridiplantae</taxon>
        <taxon>Streptophyta</taxon>
        <taxon>Embryophyta</taxon>
        <taxon>Tracheophyta</taxon>
        <taxon>Spermatophyta</taxon>
        <taxon>Magnoliopsida</taxon>
        <taxon>eudicotyledons</taxon>
        <taxon>Gunneridae</taxon>
        <taxon>Pentapetalae</taxon>
        <taxon>rosids</taxon>
        <taxon>malvids</taxon>
        <taxon>Brassicales</taxon>
        <taxon>Brassicaceae</taxon>
        <taxon>Arabideae</taxon>
        <taxon>Arabis</taxon>
    </lineage>
</organism>
<keyword evidence="2" id="KW-1185">Reference proteome</keyword>
<proteinExistence type="predicted"/>
<evidence type="ECO:0000313" key="2">
    <source>
        <dbReference type="Proteomes" id="UP000489600"/>
    </source>
</evidence>
<accession>A0A565CQW9</accession>
<name>A0A565CQW9_9BRAS</name>
<dbReference type="AlphaFoldDB" id="A0A565CQW9"/>
<sequence>MWCGQSAGEALRKLGLLGEGGRVGSRRGKLCLRRQRGLSLSFAVVFEEFREGFLFAPVRRDRCVSGVAPSVRRWRSTVWPSGFFRASEASPPEEGGGSESRSLQLGLESDTLVRCFLFRR</sequence>
<gene>
    <name evidence="1" type="ORF">ANE_LOCUS26456</name>
</gene>